<protein>
    <recommendedName>
        <fullName evidence="4">CEP76/DRC7 peptidase-like domain-containing protein</fullName>
    </recommendedName>
</protein>
<evidence type="ECO:0000256" key="2">
    <source>
        <dbReference type="ARBA" id="ARBA00023212"/>
    </source>
</evidence>
<dbReference type="AlphaFoldDB" id="X1Q1P5"/>
<dbReference type="SUPFAM" id="SSF54001">
    <property type="entry name" value="Cysteine proteinases"/>
    <property type="match status" value="1"/>
</dbReference>
<feature type="domain" description="CEP76/DRC7 peptidase-like" evidence="4">
    <location>
        <begin position="105"/>
        <end position="155"/>
    </location>
</feature>
<evidence type="ECO:0000259" key="4">
    <source>
        <dbReference type="Pfam" id="PF24656"/>
    </source>
</evidence>
<reference evidence="5" key="1">
    <citation type="journal article" date="2014" name="Front. Microbiol.">
        <title>High frequency of phylogenetically diverse reductive dehalogenase-homologous genes in deep subseafloor sedimentary metagenomes.</title>
        <authorList>
            <person name="Kawai M."/>
            <person name="Futagami T."/>
            <person name="Toyoda A."/>
            <person name="Takaki Y."/>
            <person name="Nishi S."/>
            <person name="Hori S."/>
            <person name="Arai W."/>
            <person name="Tsubouchi T."/>
            <person name="Morono Y."/>
            <person name="Uchiyama I."/>
            <person name="Ito T."/>
            <person name="Fujiyama A."/>
            <person name="Inagaki F."/>
            <person name="Takami H."/>
        </authorList>
    </citation>
    <scope>NUCLEOTIDE SEQUENCE</scope>
    <source>
        <strain evidence="5">Expedition CK06-06</strain>
    </source>
</reference>
<gene>
    <name evidence="5" type="ORF">S12H4_05104</name>
</gene>
<comment type="caution">
    <text evidence="5">The sequence shown here is derived from an EMBL/GenBank/DDBJ whole genome shotgun (WGS) entry which is preliminary data.</text>
</comment>
<dbReference type="InterPro" id="IPR056290">
    <property type="entry name" value="CEPT76/DRC7_peptidase-like_dom"/>
</dbReference>
<dbReference type="Gene3D" id="3.10.620.30">
    <property type="match status" value="1"/>
</dbReference>
<evidence type="ECO:0000256" key="3">
    <source>
        <dbReference type="SAM" id="Phobius"/>
    </source>
</evidence>
<evidence type="ECO:0000313" key="5">
    <source>
        <dbReference type="EMBL" id="GAI62143.1"/>
    </source>
</evidence>
<evidence type="ECO:0000256" key="1">
    <source>
        <dbReference type="ARBA" id="ARBA00004245"/>
    </source>
</evidence>
<dbReference type="InterPro" id="IPR038765">
    <property type="entry name" value="Papain-like_cys_pep_sf"/>
</dbReference>
<keyword evidence="3" id="KW-1133">Transmembrane helix</keyword>
<dbReference type="Pfam" id="PF24656">
    <property type="entry name" value="CEPT76_peptidase"/>
    <property type="match status" value="1"/>
</dbReference>
<comment type="subcellular location">
    <subcellularLocation>
        <location evidence="1">Cytoplasm</location>
        <location evidence="1">Cytoskeleton</location>
    </subcellularLocation>
</comment>
<keyword evidence="3" id="KW-0472">Membrane</keyword>
<organism evidence="5">
    <name type="scientific">marine sediment metagenome</name>
    <dbReference type="NCBI Taxonomy" id="412755"/>
    <lineage>
        <taxon>unclassified sequences</taxon>
        <taxon>metagenomes</taxon>
        <taxon>ecological metagenomes</taxon>
    </lineage>
</organism>
<accession>X1Q1P5</accession>
<proteinExistence type="predicted"/>
<name>X1Q1P5_9ZZZZ</name>
<keyword evidence="3" id="KW-0812">Transmembrane</keyword>
<feature type="transmembrane region" description="Helical" evidence="3">
    <location>
        <begin position="14"/>
        <end position="35"/>
    </location>
</feature>
<sequence>MITAEEWDRLLERLAPVISIGIGGLSLVLGTMALMRAGPFGRRIYSQDGRYLVSVRYPGQWRDLREFVQPDNPDVLAVYSQIGPDPWSLYNFVCQNVQYVADIGEFWKSPSEVLASGTGDCEDSTNLLTSLLRCGGLNAYTALGEYQGYGHAWTVQNGFIYETTYTSARLVPDLEDYCPYILFDEKQIIELWPGALGEVFELGRNEATKLNLMAEALRCLPEFGKR</sequence>
<keyword evidence="2" id="KW-0963">Cytoplasm</keyword>
<dbReference type="GO" id="GO:0005856">
    <property type="term" value="C:cytoskeleton"/>
    <property type="evidence" value="ECO:0007669"/>
    <property type="project" value="UniProtKB-SubCell"/>
</dbReference>
<dbReference type="EMBL" id="BARW01001651">
    <property type="protein sequence ID" value="GAI62143.1"/>
    <property type="molecule type" value="Genomic_DNA"/>
</dbReference>
<keyword evidence="2" id="KW-0206">Cytoskeleton</keyword>